<sequence>MSGRERREQLISIGRGLFAERGFEGASVEEVAARAGVSKPVVYQHFGGKEGLYAVVVDREMQYLEQVITESLAQGRSRARIEQAVLALLSYVEHDTDGFQILVRDMVPAEGESRPRSYSTLLNDAVNQVSYILAKAFERSGLDPDNAVLYGQALVGMVSMTAQWWLDAQEYSKEQVAAHIVNLCWNGLAGMEANPQLGAQKNSEAPSTLGQAAMATPAEAGDATSAPAQAGTLKRST</sequence>
<feature type="domain" description="HTH tetR-type" evidence="6">
    <location>
        <begin position="4"/>
        <end position="64"/>
    </location>
</feature>
<dbReference type="PANTHER" id="PTHR30055:SF227">
    <property type="entry name" value="TRANSCRIPTIONAL REGULATORY PROTEIN (PROBABLY TETR-FAMILY)-RELATED"/>
    <property type="match status" value="1"/>
</dbReference>
<keyword evidence="1" id="KW-0805">Transcription regulation</keyword>
<dbReference type="EMBL" id="CP033898">
    <property type="protein sequence ID" value="AZA09624.1"/>
    <property type="molecule type" value="Genomic_DNA"/>
</dbReference>
<dbReference type="Pfam" id="PF00440">
    <property type="entry name" value="TetR_N"/>
    <property type="match status" value="1"/>
</dbReference>
<keyword evidence="3" id="KW-0804">Transcription</keyword>
<evidence type="ECO:0000313" key="8">
    <source>
        <dbReference type="Proteomes" id="UP000271426"/>
    </source>
</evidence>
<feature type="compositionally biased region" description="Polar residues" evidence="5">
    <location>
        <begin position="198"/>
        <end position="210"/>
    </location>
</feature>
<dbReference type="InterPro" id="IPR001647">
    <property type="entry name" value="HTH_TetR"/>
</dbReference>
<keyword evidence="8" id="KW-1185">Reference proteome</keyword>
<evidence type="ECO:0000259" key="6">
    <source>
        <dbReference type="PROSITE" id="PS50977"/>
    </source>
</evidence>
<dbReference type="Pfam" id="PF19344">
    <property type="entry name" value="TetR_C_32"/>
    <property type="match status" value="1"/>
</dbReference>
<dbReference type="InterPro" id="IPR009057">
    <property type="entry name" value="Homeodomain-like_sf"/>
</dbReference>
<dbReference type="GO" id="GO:0045892">
    <property type="term" value="P:negative regulation of DNA-templated transcription"/>
    <property type="evidence" value="ECO:0007669"/>
    <property type="project" value="UniProtKB-ARBA"/>
</dbReference>
<dbReference type="PROSITE" id="PS01081">
    <property type="entry name" value="HTH_TETR_1"/>
    <property type="match status" value="1"/>
</dbReference>
<evidence type="ECO:0000256" key="4">
    <source>
        <dbReference type="PROSITE-ProRule" id="PRU00335"/>
    </source>
</evidence>
<dbReference type="SUPFAM" id="SSF48498">
    <property type="entry name" value="Tetracyclin repressor-like, C-terminal domain"/>
    <property type="match status" value="1"/>
</dbReference>
<organism evidence="7 8">
    <name type="scientific">Corynebacterium pseudopelargi</name>
    <dbReference type="NCBI Taxonomy" id="2080757"/>
    <lineage>
        <taxon>Bacteria</taxon>
        <taxon>Bacillati</taxon>
        <taxon>Actinomycetota</taxon>
        <taxon>Actinomycetes</taxon>
        <taxon>Mycobacteriales</taxon>
        <taxon>Corynebacteriaceae</taxon>
        <taxon>Corynebacterium</taxon>
    </lineage>
</organism>
<evidence type="ECO:0000256" key="2">
    <source>
        <dbReference type="ARBA" id="ARBA00023125"/>
    </source>
</evidence>
<dbReference type="SUPFAM" id="SSF46689">
    <property type="entry name" value="Homeodomain-like"/>
    <property type="match status" value="1"/>
</dbReference>
<dbReference type="Proteomes" id="UP000271426">
    <property type="component" value="Chromosome"/>
</dbReference>
<dbReference type="PROSITE" id="PS50977">
    <property type="entry name" value="HTH_TETR_2"/>
    <property type="match status" value="1"/>
</dbReference>
<protein>
    <submittedName>
        <fullName evidence="7">HTH-type transcriptional repressor BdcR</fullName>
    </submittedName>
</protein>
<evidence type="ECO:0000256" key="3">
    <source>
        <dbReference type="ARBA" id="ARBA00023163"/>
    </source>
</evidence>
<dbReference type="InterPro" id="IPR036271">
    <property type="entry name" value="Tet_transcr_reg_TetR-rel_C_sf"/>
</dbReference>
<dbReference type="InterPro" id="IPR050109">
    <property type="entry name" value="HTH-type_TetR-like_transc_reg"/>
</dbReference>
<dbReference type="PANTHER" id="PTHR30055">
    <property type="entry name" value="HTH-TYPE TRANSCRIPTIONAL REGULATOR RUTR"/>
    <property type="match status" value="1"/>
</dbReference>
<dbReference type="AlphaFoldDB" id="A0A3G6J0F0"/>
<evidence type="ECO:0000313" key="7">
    <source>
        <dbReference type="EMBL" id="AZA09624.1"/>
    </source>
</evidence>
<dbReference type="PRINTS" id="PR00455">
    <property type="entry name" value="HTHTETR"/>
</dbReference>
<reference evidence="7 8" key="1">
    <citation type="submission" date="2018-11" db="EMBL/GenBank/DDBJ databases">
        <authorList>
            <person name="Kleinhagauer T."/>
            <person name="Glaeser S.P."/>
            <person name="Spergser J."/>
            <person name="Ruckert C."/>
            <person name="Kaempfer P."/>
            <person name="Busse H.-J."/>
        </authorList>
    </citation>
    <scope>NUCLEOTIDE SEQUENCE [LARGE SCALE GENOMIC DNA]</scope>
    <source>
        <strain evidence="7 8">812CH</strain>
    </source>
</reference>
<gene>
    <name evidence="7" type="primary">bdcR</name>
    <name evidence="7" type="ORF">CPPEL_07575</name>
</gene>
<evidence type="ECO:0000256" key="1">
    <source>
        <dbReference type="ARBA" id="ARBA00023015"/>
    </source>
</evidence>
<feature type="region of interest" description="Disordered" evidence="5">
    <location>
        <begin position="198"/>
        <end position="237"/>
    </location>
</feature>
<name>A0A3G6J0F0_9CORY</name>
<keyword evidence="2 4" id="KW-0238">DNA-binding</keyword>
<dbReference type="FunFam" id="1.10.10.60:FF:000141">
    <property type="entry name" value="TetR family transcriptional regulator"/>
    <property type="match status" value="1"/>
</dbReference>
<dbReference type="InterPro" id="IPR045823">
    <property type="entry name" value="TetR_C_32"/>
</dbReference>
<dbReference type="GO" id="GO:0000976">
    <property type="term" value="F:transcription cis-regulatory region binding"/>
    <property type="evidence" value="ECO:0007669"/>
    <property type="project" value="TreeGrafter"/>
</dbReference>
<dbReference type="GO" id="GO:0003700">
    <property type="term" value="F:DNA-binding transcription factor activity"/>
    <property type="evidence" value="ECO:0007669"/>
    <property type="project" value="TreeGrafter"/>
</dbReference>
<feature type="DNA-binding region" description="H-T-H motif" evidence="4">
    <location>
        <begin position="27"/>
        <end position="46"/>
    </location>
</feature>
<dbReference type="InterPro" id="IPR023772">
    <property type="entry name" value="DNA-bd_HTH_TetR-type_CS"/>
</dbReference>
<accession>A0A3G6J0F0</accession>
<proteinExistence type="predicted"/>
<dbReference type="Gene3D" id="1.10.357.10">
    <property type="entry name" value="Tetracycline Repressor, domain 2"/>
    <property type="match status" value="1"/>
</dbReference>
<evidence type="ECO:0000256" key="5">
    <source>
        <dbReference type="SAM" id="MobiDB-lite"/>
    </source>
</evidence>
<dbReference type="KEGG" id="cpso:CPPEL_07575"/>